<evidence type="ECO:0000256" key="8">
    <source>
        <dbReference type="ARBA" id="ARBA00022989"/>
    </source>
</evidence>
<keyword evidence="10 11" id="KW-0472">Membrane</keyword>
<evidence type="ECO:0000256" key="11">
    <source>
        <dbReference type="SAM" id="Phobius"/>
    </source>
</evidence>
<dbReference type="Gene3D" id="3.30.565.10">
    <property type="entry name" value="Histidine kinase-like ATPase, C-terminal domain"/>
    <property type="match status" value="1"/>
</dbReference>
<feature type="domain" description="HAMP" evidence="13">
    <location>
        <begin position="186"/>
        <end position="237"/>
    </location>
</feature>
<evidence type="ECO:0000256" key="5">
    <source>
        <dbReference type="ARBA" id="ARBA00022679"/>
    </source>
</evidence>
<evidence type="ECO:0000256" key="4">
    <source>
        <dbReference type="ARBA" id="ARBA00022553"/>
    </source>
</evidence>
<dbReference type="AlphaFoldDB" id="A0A1V8RN54"/>
<accession>A0A1V8RN54</accession>
<evidence type="ECO:0000256" key="10">
    <source>
        <dbReference type="ARBA" id="ARBA00023136"/>
    </source>
</evidence>
<evidence type="ECO:0000256" key="7">
    <source>
        <dbReference type="ARBA" id="ARBA00022777"/>
    </source>
</evidence>
<reference evidence="14 15" key="1">
    <citation type="journal article" date="2016" name="Int. J. Syst. Evol. Microbiol.">
        <title>Pseudaminobacter manganicus sp. nov., isolated from sludge of a manganese mine.</title>
        <authorList>
            <person name="Li J."/>
            <person name="Huang J."/>
            <person name="Liao S."/>
            <person name="Wang G."/>
        </authorList>
    </citation>
    <scope>NUCLEOTIDE SEQUENCE [LARGE SCALE GENOMIC DNA]</scope>
    <source>
        <strain evidence="14 15">JH-7</strain>
    </source>
</reference>
<dbReference type="InterPro" id="IPR004358">
    <property type="entry name" value="Sig_transdc_His_kin-like_C"/>
</dbReference>
<gene>
    <name evidence="14" type="ORF">BFN67_20985</name>
</gene>
<comment type="catalytic activity">
    <reaction evidence="1">
        <text>ATP + protein L-histidine = ADP + protein N-phospho-L-histidine.</text>
        <dbReference type="EC" id="2.7.13.3"/>
    </reaction>
</comment>
<dbReference type="PROSITE" id="PS50109">
    <property type="entry name" value="HIS_KIN"/>
    <property type="match status" value="1"/>
</dbReference>
<dbReference type="GO" id="GO:0000155">
    <property type="term" value="F:phosphorelay sensor kinase activity"/>
    <property type="evidence" value="ECO:0007669"/>
    <property type="project" value="InterPro"/>
</dbReference>
<dbReference type="STRING" id="1873176.BFN67_20985"/>
<evidence type="ECO:0000259" key="12">
    <source>
        <dbReference type="PROSITE" id="PS50109"/>
    </source>
</evidence>
<keyword evidence="9" id="KW-0902">Two-component regulatory system</keyword>
<dbReference type="PROSITE" id="PS50885">
    <property type="entry name" value="HAMP"/>
    <property type="match status" value="1"/>
</dbReference>
<comment type="caution">
    <text evidence="14">The sequence shown here is derived from an EMBL/GenBank/DDBJ whole genome shotgun (WGS) entry which is preliminary data.</text>
</comment>
<dbReference type="InterPro" id="IPR036097">
    <property type="entry name" value="HisK_dim/P_sf"/>
</dbReference>
<dbReference type="OrthoDB" id="9809567at2"/>
<keyword evidence="4" id="KW-0597">Phosphoprotein</keyword>
<dbReference type="InterPro" id="IPR003660">
    <property type="entry name" value="HAMP_dom"/>
</dbReference>
<dbReference type="Gene3D" id="1.10.287.130">
    <property type="match status" value="1"/>
</dbReference>
<keyword evidence="6 11" id="KW-0812">Transmembrane</keyword>
<dbReference type="SUPFAM" id="SSF55874">
    <property type="entry name" value="ATPase domain of HSP90 chaperone/DNA topoisomerase II/histidine kinase"/>
    <property type="match status" value="1"/>
</dbReference>
<dbReference type="InterPro" id="IPR050428">
    <property type="entry name" value="TCS_sensor_his_kinase"/>
</dbReference>
<keyword evidence="7" id="KW-0418">Kinase</keyword>
<dbReference type="RefSeq" id="WP_080920579.1">
    <property type="nucleotide sequence ID" value="NZ_MDET01000025.1"/>
</dbReference>
<dbReference type="SUPFAM" id="SSF47384">
    <property type="entry name" value="Homodimeric domain of signal transducing histidine kinase"/>
    <property type="match status" value="1"/>
</dbReference>
<evidence type="ECO:0000256" key="3">
    <source>
        <dbReference type="ARBA" id="ARBA00012438"/>
    </source>
</evidence>
<name>A0A1V8RN54_9HYPH</name>
<evidence type="ECO:0000313" key="15">
    <source>
        <dbReference type="Proteomes" id="UP000191905"/>
    </source>
</evidence>
<dbReference type="Pfam" id="PF02518">
    <property type="entry name" value="HATPase_c"/>
    <property type="match status" value="1"/>
</dbReference>
<sequence>MGNSIRFRLWSAATVSILIALAIAGLGLRYLFELNVERRVVSELTVDLNDLIGATTYGLDGRLSVQAALTDPRFSIPLSGHYWQIEDVGSGRLVRSRSLWDATLALPNHGASGELREIKEFKGPDGELAIAVERMVIDANGRTFRAIVAESHRSVEVAVREYVRDLAPALILLAIILMAAFFIQITIGLAPLESLRVAVRNVIAQRAARLDVAAPREVQPLADEINRLLDAQEKALARARSRATDLAHGLKTPLQVLSADIRALRKKGETGLADEIEKSIAAIRRHVERELARARLAPGVSGKVSCRIRETAAGVVAVVKRTPSGKQLSFKLEIVDDLTASIDEGDLSELLGNLVENAARYAKSEVRVDASAMAGEVVIGVRDDGPGILEADRESALSRGVKLDSQGDSSGLGLAIVSDIVGAYGGHLAMSNAGPGLIVTIHLPRHD</sequence>
<dbReference type="InterPro" id="IPR036890">
    <property type="entry name" value="HATPase_C_sf"/>
</dbReference>
<comment type="subcellular location">
    <subcellularLocation>
        <location evidence="2">Membrane</location>
    </subcellularLocation>
</comment>
<evidence type="ECO:0000259" key="13">
    <source>
        <dbReference type="PROSITE" id="PS50885"/>
    </source>
</evidence>
<keyword evidence="8 11" id="KW-1133">Transmembrane helix</keyword>
<feature type="transmembrane region" description="Helical" evidence="11">
    <location>
        <begin position="12"/>
        <end position="32"/>
    </location>
</feature>
<proteinExistence type="predicted"/>
<dbReference type="EMBL" id="MDET01000025">
    <property type="protein sequence ID" value="OQM74642.1"/>
    <property type="molecule type" value="Genomic_DNA"/>
</dbReference>
<keyword evidence="15" id="KW-1185">Reference proteome</keyword>
<dbReference type="InterPro" id="IPR003594">
    <property type="entry name" value="HATPase_dom"/>
</dbReference>
<feature type="domain" description="Histidine kinase" evidence="12">
    <location>
        <begin position="245"/>
        <end position="447"/>
    </location>
</feature>
<evidence type="ECO:0000256" key="1">
    <source>
        <dbReference type="ARBA" id="ARBA00000085"/>
    </source>
</evidence>
<protein>
    <recommendedName>
        <fullName evidence="3">histidine kinase</fullName>
        <ecNumber evidence="3">2.7.13.3</ecNumber>
    </recommendedName>
</protein>
<organism evidence="14 15">
    <name type="scientific">Manganibacter manganicus</name>
    <dbReference type="NCBI Taxonomy" id="1873176"/>
    <lineage>
        <taxon>Bacteria</taxon>
        <taxon>Pseudomonadati</taxon>
        <taxon>Pseudomonadota</taxon>
        <taxon>Alphaproteobacteria</taxon>
        <taxon>Hyphomicrobiales</taxon>
        <taxon>Phyllobacteriaceae</taxon>
        <taxon>Manganibacter</taxon>
    </lineage>
</organism>
<keyword evidence="5" id="KW-0808">Transferase</keyword>
<dbReference type="SMART" id="SM00387">
    <property type="entry name" value="HATPase_c"/>
    <property type="match status" value="1"/>
</dbReference>
<feature type="transmembrane region" description="Helical" evidence="11">
    <location>
        <begin position="170"/>
        <end position="192"/>
    </location>
</feature>
<dbReference type="GO" id="GO:0005886">
    <property type="term" value="C:plasma membrane"/>
    <property type="evidence" value="ECO:0007669"/>
    <property type="project" value="TreeGrafter"/>
</dbReference>
<evidence type="ECO:0000256" key="9">
    <source>
        <dbReference type="ARBA" id="ARBA00023012"/>
    </source>
</evidence>
<evidence type="ECO:0000256" key="2">
    <source>
        <dbReference type="ARBA" id="ARBA00004370"/>
    </source>
</evidence>
<dbReference type="Proteomes" id="UP000191905">
    <property type="component" value="Unassembled WGS sequence"/>
</dbReference>
<dbReference type="InterPro" id="IPR005467">
    <property type="entry name" value="His_kinase_dom"/>
</dbReference>
<dbReference type="PANTHER" id="PTHR45436">
    <property type="entry name" value="SENSOR HISTIDINE KINASE YKOH"/>
    <property type="match status" value="1"/>
</dbReference>
<evidence type="ECO:0000256" key="6">
    <source>
        <dbReference type="ARBA" id="ARBA00022692"/>
    </source>
</evidence>
<evidence type="ECO:0000313" key="14">
    <source>
        <dbReference type="EMBL" id="OQM74642.1"/>
    </source>
</evidence>
<dbReference type="PANTHER" id="PTHR45436:SF5">
    <property type="entry name" value="SENSOR HISTIDINE KINASE TRCS"/>
    <property type="match status" value="1"/>
</dbReference>
<dbReference type="PRINTS" id="PR00344">
    <property type="entry name" value="BCTRLSENSOR"/>
</dbReference>
<dbReference type="EC" id="2.7.13.3" evidence="3"/>